<feature type="transmembrane region" description="Helical" evidence="6">
    <location>
        <begin position="272"/>
        <end position="291"/>
    </location>
</feature>
<keyword evidence="4 6" id="KW-1133">Transmembrane helix</keyword>
<feature type="transmembrane region" description="Helical" evidence="6">
    <location>
        <begin position="331"/>
        <end position="350"/>
    </location>
</feature>
<dbReference type="InterPro" id="IPR050189">
    <property type="entry name" value="MFS_Efflux_Transporters"/>
</dbReference>
<dbReference type="PANTHER" id="PTHR43124:SF3">
    <property type="entry name" value="CHLORAMPHENICOL EFFLUX PUMP RV0191"/>
    <property type="match status" value="1"/>
</dbReference>
<evidence type="ECO:0000256" key="2">
    <source>
        <dbReference type="ARBA" id="ARBA00022475"/>
    </source>
</evidence>
<proteinExistence type="predicted"/>
<feature type="transmembrane region" description="Helical" evidence="6">
    <location>
        <begin position="297"/>
        <end position="319"/>
    </location>
</feature>
<dbReference type="InterPro" id="IPR036259">
    <property type="entry name" value="MFS_trans_sf"/>
</dbReference>
<feature type="transmembrane region" description="Helical" evidence="6">
    <location>
        <begin position="130"/>
        <end position="154"/>
    </location>
</feature>
<evidence type="ECO:0000256" key="4">
    <source>
        <dbReference type="ARBA" id="ARBA00022989"/>
    </source>
</evidence>
<sequence length="380" mass="42305">MLWNKFSILLCILLMMPQWVETMYSPILTEIQAYYQVSAEQSSLTLSLYFVAFAFGIVFWGYCCDRYGRRPTVLVGMSLYLFATIAAYYSVEFIQLLIVRLIAAFAIAVASIATQTIIRDRFSGQALAQFFAVVGIFMAISPALGMLVSAQLTLLYDYRAVFSCLSIVAVILLFWCVWGLPETRPAQQNSMPFVTLLGRMLCDKHILNTAILIALFNLNVFAYYQLAPFHFQQMQLSVQDFGYSGLLLSFGVATGAGLNQYGLKKGYSEQKLLCLAALISVVAALLALILIQIQQAWFSVSALLILMGYAIAIPNLLASALTQYQNSAGRAGALLGLFYYSLLGVSLIFAGWGQHLAWTLLLSVALIIVLLYRRFKYQYS</sequence>
<keyword evidence="2" id="KW-1003">Cell membrane</keyword>
<dbReference type="RefSeq" id="WP_308981742.1">
    <property type="nucleotide sequence ID" value="NZ_JAVIDL010000024.1"/>
</dbReference>
<feature type="transmembrane region" description="Helical" evidence="6">
    <location>
        <begin position="241"/>
        <end position="260"/>
    </location>
</feature>
<dbReference type="InterPro" id="IPR020846">
    <property type="entry name" value="MFS_dom"/>
</dbReference>
<dbReference type="Pfam" id="PF07690">
    <property type="entry name" value="MFS_1"/>
    <property type="match status" value="1"/>
</dbReference>
<protein>
    <submittedName>
        <fullName evidence="8">MFS transporter</fullName>
    </submittedName>
</protein>
<dbReference type="Gene3D" id="1.20.1720.10">
    <property type="entry name" value="Multidrug resistance protein D"/>
    <property type="match status" value="1"/>
</dbReference>
<dbReference type="PANTHER" id="PTHR43124">
    <property type="entry name" value="PURINE EFFLUX PUMP PBUE"/>
    <property type="match status" value="1"/>
</dbReference>
<keyword evidence="3 6" id="KW-0812">Transmembrane</keyword>
<evidence type="ECO:0000256" key="3">
    <source>
        <dbReference type="ARBA" id="ARBA00022692"/>
    </source>
</evidence>
<evidence type="ECO:0000256" key="6">
    <source>
        <dbReference type="SAM" id="Phobius"/>
    </source>
</evidence>
<gene>
    <name evidence="8" type="ORF">RFH47_11940</name>
</gene>
<evidence type="ECO:0000313" key="9">
    <source>
        <dbReference type="Proteomes" id="UP001243844"/>
    </source>
</evidence>
<name>A0AAW8JA65_9GAMM</name>
<dbReference type="AlphaFoldDB" id="A0AAW8JA65"/>
<feature type="transmembrane region" description="Helical" evidence="6">
    <location>
        <begin position="97"/>
        <end position="118"/>
    </location>
</feature>
<dbReference type="GO" id="GO:0005886">
    <property type="term" value="C:plasma membrane"/>
    <property type="evidence" value="ECO:0007669"/>
    <property type="project" value="UniProtKB-SubCell"/>
</dbReference>
<comment type="caution">
    <text evidence="8">The sequence shown here is derived from an EMBL/GenBank/DDBJ whole genome shotgun (WGS) entry which is preliminary data.</text>
</comment>
<dbReference type="GO" id="GO:0022857">
    <property type="term" value="F:transmembrane transporter activity"/>
    <property type="evidence" value="ECO:0007669"/>
    <property type="project" value="InterPro"/>
</dbReference>
<keyword evidence="5 6" id="KW-0472">Membrane</keyword>
<reference evidence="8" key="1">
    <citation type="submission" date="2023-08" db="EMBL/GenBank/DDBJ databases">
        <title>Emergence of clinically-relevant ST2 carbapenem-resistant Acinetobacter baumannii strains in hospital sewages in Zhejiang, East of China.</title>
        <authorList>
            <person name="Kaichao C."/>
            <person name="Zhang R."/>
        </authorList>
    </citation>
    <scope>NUCLEOTIDE SEQUENCE</scope>
    <source>
        <strain evidence="8">M-RB-37</strain>
    </source>
</reference>
<evidence type="ECO:0000259" key="7">
    <source>
        <dbReference type="PROSITE" id="PS50850"/>
    </source>
</evidence>
<dbReference type="InterPro" id="IPR011701">
    <property type="entry name" value="MFS"/>
</dbReference>
<dbReference type="SUPFAM" id="SSF103473">
    <property type="entry name" value="MFS general substrate transporter"/>
    <property type="match status" value="1"/>
</dbReference>
<organism evidence="8 9">
    <name type="scientific">Acinetobacter rudis</name>
    <dbReference type="NCBI Taxonomy" id="632955"/>
    <lineage>
        <taxon>Bacteria</taxon>
        <taxon>Pseudomonadati</taxon>
        <taxon>Pseudomonadota</taxon>
        <taxon>Gammaproteobacteria</taxon>
        <taxon>Moraxellales</taxon>
        <taxon>Moraxellaceae</taxon>
        <taxon>Acinetobacter</taxon>
    </lineage>
</organism>
<feature type="domain" description="Major facilitator superfamily (MFS) profile" evidence="7">
    <location>
        <begin position="1"/>
        <end position="380"/>
    </location>
</feature>
<feature type="transmembrane region" description="Helical" evidence="6">
    <location>
        <begin position="160"/>
        <end position="181"/>
    </location>
</feature>
<evidence type="ECO:0000256" key="5">
    <source>
        <dbReference type="ARBA" id="ARBA00023136"/>
    </source>
</evidence>
<feature type="transmembrane region" description="Helical" evidence="6">
    <location>
        <begin position="46"/>
        <end position="64"/>
    </location>
</feature>
<dbReference type="Proteomes" id="UP001243844">
    <property type="component" value="Unassembled WGS sequence"/>
</dbReference>
<dbReference type="EMBL" id="JAVIDL010000024">
    <property type="protein sequence ID" value="MDQ8936427.1"/>
    <property type="molecule type" value="Genomic_DNA"/>
</dbReference>
<feature type="transmembrane region" description="Helical" evidence="6">
    <location>
        <begin position="356"/>
        <end position="372"/>
    </location>
</feature>
<accession>A0AAW8JA65</accession>
<comment type="subcellular location">
    <subcellularLocation>
        <location evidence="1">Cell membrane</location>
        <topology evidence="1">Multi-pass membrane protein</topology>
    </subcellularLocation>
</comment>
<feature type="transmembrane region" description="Helical" evidence="6">
    <location>
        <begin position="71"/>
        <end position="91"/>
    </location>
</feature>
<evidence type="ECO:0000313" key="8">
    <source>
        <dbReference type="EMBL" id="MDQ8936427.1"/>
    </source>
</evidence>
<evidence type="ECO:0000256" key="1">
    <source>
        <dbReference type="ARBA" id="ARBA00004651"/>
    </source>
</evidence>
<feature type="transmembrane region" description="Helical" evidence="6">
    <location>
        <begin position="206"/>
        <end position="226"/>
    </location>
</feature>
<dbReference type="PROSITE" id="PS50850">
    <property type="entry name" value="MFS"/>
    <property type="match status" value="1"/>
</dbReference>